<evidence type="ECO:0000313" key="2">
    <source>
        <dbReference type="EMBL" id="TWU74004.1"/>
    </source>
</evidence>
<gene>
    <name evidence="2" type="ORF">ED733_000062</name>
</gene>
<dbReference type="AlphaFoldDB" id="A0A5C6G934"/>
<protein>
    <recommendedName>
        <fullName evidence="4">Protein kinase-like domain protein</fullName>
    </recommendedName>
</protein>
<dbReference type="SUPFAM" id="SSF56112">
    <property type="entry name" value="Protein kinase-like (PK-like)"/>
    <property type="match status" value="1"/>
</dbReference>
<evidence type="ECO:0008006" key="4">
    <source>
        <dbReference type="Google" id="ProtNLM"/>
    </source>
</evidence>
<evidence type="ECO:0000313" key="3">
    <source>
        <dbReference type="Proteomes" id="UP000317257"/>
    </source>
</evidence>
<name>A0A5C6G934_METRR</name>
<evidence type="ECO:0000256" key="1">
    <source>
        <dbReference type="SAM" id="MobiDB-lite"/>
    </source>
</evidence>
<comment type="caution">
    <text evidence="2">The sequence shown here is derived from an EMBL/GenBank/DDBJ whole genome shotgun (WGS) entry which is preliminary data.</text>
</comment>
<feature type="compositionally biased region" description="Acidic residues" evidence="1">
    <location>
        <begin position="122"/>
        <end position="142"/>
    </location>
</feature>
<sequence length="342" mass="38646">MSTTTTFVAVGSTAEIPFPYVAGRTMNLKTPCGKDVQLTITRVCSVTVSPVMEVQLRMPNGFRTAILKLFDRRFGEFRKNHPYNQQAEAAWQDCVRSGLAKRLLENLRLDEYRVRNARFQQDVDDTNEQEDGDEDEAEVDDVDNVDDLGEWEAIIYHTAQKHYTNEVRAYGELKQLQGRCIPGFIESVIYSSSAAPADLPVDYFQVPGILLECIHGFPLSELTTNIPNQPFLWEKVVEGAIDVVREVNMMGVVHYDCQPRNMLVAEMGHGAFQSYLIDFAQCAFRADYKNTDNVDDEGGFAHIVHQADNHGGIAVLINQRVKKETSYTLHLKTLQEEYAQVA</sequence>
<dbReference type="InterPro" id="IPR011009">
    <property type="entry name" value="Kinase-like_dom_sf"/>
</dbReference>
<dbReference type="EMBL" id="SBHS01000013">
    <property type="protein sequence ID" value="TWU74004.1"/>
    <property type="molecule type" value="Genomic_DNA"/>
</dbReference>
<feature type="region of interest" description="Disordered" evidence="1">
    <location>
        <begin position="120"/>
        <end position="142"/>
    </location>
</feature>
<proteinExistence type="predicted"/>
<dbReference type="Proteomes" id="UP000317257">
    <property type="component" value="Unassembled WGS sequence"/>
</dbReference>
<accession>A0A5C6G934</accession>
<dbReference type="Pfam" id="PF06293">
    <property type="entry name" value="Kdo"/>
    <property type="match status" value="1"/>
</dbReference>
<reference evidence="3" key="1">
    <citation type="submission" date="2018-12" db="EMBL/GenBank/DDBJ databases">
        <title>The complete genome of Metarhizium rileyi, a key fungal pathogen of Lepidoptera.</title>
        <authorList>
            <person name="Binneck E."/>
            <person name="Lastra C.C.L."/>
            <person name="Sosa-Gomez D.R."/>
        </authorList>
    </citation>
    <scope>NUCLEOTIDE SEQUENCE [LARGE SCALE GENOMIC DNA]</scope>
    <source>
        <strain evidence="3">Cep018-CH2</strain>
    </source>
</reference>
<organism evidence="2 3">
    <name type="scientific">Metarhizium rileyi (strain RCEF 4871)</name>
    <name type="common">Nomuraea rileyi</name>
    <dbReference type="NCBI Taxonomy" id="1649241"/>
    <lineage>
        <taxon>Eukaryota</taxon>
        <taxon>Fungi</taxon>
        <taxon>Dikarya</taxon>
        <taxon>Ascomycota</taxon>
        <taxon>Pezizomycotina</taxon>
        <taxon>Sordariomycetes</taxon>
        <taxon>Hypocreomycetidae</taxon>
        <taxon>Hypocreales</taxon>
        <taxon>Clavicipitaceae</taxon>
        <taxon>Metarhizium</taxon>
    </lineage>
</organism>